<gene>
    <name evidence="8" type="ORF">GCM10011339_21910</name>
</gene>
<dbReference type="PANTHER" id="PTHR22807:SF30">
    <property type="entry name" value="28S RRNA (CYTOSINE(4447)-C(5))-METHYLTRANSFERASE-RELATED"/>
    <property type="match status" value="1"/>
</dbReference>
<feature type="domain" description="SAM-dependent MTase RsmB/NOP-type" evidence="7">
    <location>
        <begin position="9"/>
        <end position="302"/>
    </location>
</feature>
<dbReference type="Pfam" id="PF01189">
    <property type="entry name" value="Methyltr_RsmB-F"/>
    <property type="match status" value="1"/>
</dbReference>
<dbReference type="Gene3D" id="2.30.130.60">
    <property type="match status" value="1"/>
</dbReference>
<dbReference type="PRINTS" id="PR02008">
    <property type="entry name" value="RCMTFAMILY"/>
</dbReference>
<dbReference type="InterPro" id="IPR031341">
    <property type="entry name" value="Methyltr_RsmF_N"/>
</dbReference>
<dbReference type="CDD" id="cd02440">
    <property type="entry name" value="AdoMet_MTases"/>
    <property type="match status" value="1"/>
</dbReference>
<dbReference type="Gene3D" id="3.40.50.150">
    <property type="entry name" value="Vaccinia Virus protein VP39"/>
    <property type="match status" value="1"/>
</dbReference>
<reference evidence="9" key="1">
    <citation type="journal article" date="2019" name="Int. J. Syst. Evol. Microbiol.">
        <title>The Global Catalogue of Microorganisms (GCM) 10K type strain sequencing project: providing services to taxonomists for standard genome sequencing and annotation.</title>
        <authorList>
            <consortium name="The Broad Institute Genomics Platform"/>
            <consortium name="The Broad Institute Genome Sequencing Center for Infectious Disease"/>
            <person name="Wu L."/>
            <person name="Ma J."/>
        </authorList>
    </citation>
    <scope>NUCLEOTIDE SEQUENCE [LARGE SCALE GENOMIC DNA]</scope>
    <source>
        <strain evidence="9">CGMCC 1.15407</strain>
    </source>
</reference>
<evidence type="ECO:0000259" key="7">
    <source>
        <dbReference type="PROSITE" id="PS51686"/>
    </source>
</evidence>
<dbReference type="Gene3D" id="3.30.70.1170">
    <property type="entry name" value="Sun protein, domain 3"/>
    <property type="match status" value="1"/>
</dbReference>
<accession>A0ABQ1V3E6</accession>
<dbReference type="Proteomes" id="UP000647339">
    <property type="component" value="Unassembled WGS sequence"/>
</dbReference>
<comment type="caution">
    <text evidence="8">The sequence shown here is derived from an EMBL/GenBank/DDBJ whole genome shotgun (WGS) entry which is preliminary data.</text>
</comment>
<evidence type="ECO:0000256" key="3">
    <source>
        <dbReference type="ARBA" id="ARBA00022679"/>
    </source>
</evidence>
<feature type="active site" description="Nucleophile" evidence="6">
    <location>
        <position position="234"/>
    </location>
</feature>
<keyword evidence="5 6" id="KW-0694">RNA-binding</keyword>
<evidence type="ECO:0000313" key="9">
    <source>
        <dbReference type="Proteomes" id="UP000647339"/>
    </source>
</evidence>
<dbReference type="Pfam" id="PF17125">
    <property type="entry name" value="Methyltr_RsmF_N"/>
    <property type="match status" value="1"/>
</dbReference>
<dbReference type="EMBL" id="BMIU01000009">
    <property type="protein sequence ID" value="GGF33321.1"/>
    <property type="molecule type" value="Genomic_DNA"/>
</dbReference>
<dbReference type="InterPro" id="IPR023267">
    <property type="entry name" value="RCMT"/>
</dbReference>
<feature type="binding site" evidence="6">
    <location>
        <position position="164"/>
    </location>
    <ligand>
        <name>S-adenosyl-L-methionine</name>
        <dbReference type="ChEBI" id="CHEBI:59789"/>
    </ligand>
</feature>
<dbReference type="InterPro" id="IPR027391">
    <property type="entry name" value="Nol1_Nop2_Fmu_2"/>
</dbReference>
<evidence type="ECO:0000256" key="4">
    <source>
        <dbReference type="ARBA" id="ARBA00022691"/>
    </source>
</evidence>
<evidence type="ECO:0000256" key="2">
    <source>
        <dbReference type="ARBA" id="ARBA00022603"/>
    </source>
</evidence>
<evidence type="ECO:0000256" key="1">
    <source>
        <dbReference type="ARBA" id="ARBA00022490"/>
    </source>
</evidence>
<dbReference type="InterPro" id="IPR001678">
    <property type="entry name" value="MeTrfase_RsmB-F_NOP2_dom"/>
</dbReference>
<keyword evidence="2 6" id="KW-0489">Methyltransferase</keyword>
<feature type="binding site" evidence="6">
    <location>
        <position position="181"/>
    </location>
    <ligand>
        <name>S-adenosyl-L-methionine</name>
        <dbReference type="ChEBI" id="CHEBI:59789"/>
    </ligand>
</feature>
<keyword evidence="9" id="KW-1185">Reference proteome</keyword>
<evidence type="ECO:0000256" key="5">
    <source>
        <dbReference type="ARBA" id="ARBA00022884"/>
    </source>
</evidence>
<organism evidence="8 9">
    <name type="scientific">Echinicola rosea</name>
    <dbReference type="NCBI Taxonomy" id="1807691"/>
    <lineage>
        <taxon>Bacteria</taxon>
        <taxon>Pseudomonadati</taxon>
        <taxon>Bacteroidota</taxon>
        <taxon>Cytophagia</taxon>
        <taxon>Cytophagales</taxon>
        <taxon>Cyclobacteriaceae</taxon>
        <taxon>Echinicola</taxon>
    </lineage>
</organism>
<dbReference type="InterPro" id="IPR049560">
    <property type="entry name" value="MeTrfase_RsmB-F_NOP2_cat"/>
</dbReference>
<sequence>MTNQETPKLPETFEQQMASLLEANEFARFKAALFTPCKSSIRINPRKKAPLPHNTSPVPWNPHGHFLPQRPKFTFDPLFHAGAYYVQEASSMFIGHILNHIKPPKDGVYLDLCAAPGGKSSLLADYIGDEGLLVANEVIKTRASILRENMIKWGLGNTVVTNNDPSHFGELEGLFDVVLVDAPCSGEGMFRKDAQAREEWSPENVKYCAARQQRILDQAGALPGSGGYLIYSTCTFNEQENENMIRFITDEFAYESVRIPLDPAWGIVETEADTEWGTFYGYRFFPHLVSGEGFFITVLKRPSDAPFQQPKKMKDLKHVLLQRTNKAEKMLLRQELTLDDAFDFYKLKKSFFAIKTTWTKHFEVLASTLNIKYFGTELGKFNKDQFIPTHALAISILPKTFPRHEISLEEAHIFLKKEDLTLDISHEGWVMLTYQNLPLGWIKNIGNRINNYYPKEWRIRMKIMDKEGNNRENTNCKIVQSP</sequence>
<dbReference type="PROSITE" id="PS51686">
    <property type="entry name" value="SAM_MT_RSMB_NOP"/>
    <property type="match status" value="1"/>
</dbReference>
<protein>
    <submittedName>
        <fullName evidence="8">rRNA cytosine-C5-methyltransferase</fullName>
    </submittedName>
</protein>
<keyword evidence="3 6" id="KW-0808">Transferase</keyword>
<keyword evidence="4 6" id="KW-0949">S-adenosyl-L-methionine</keyword>
<dbReference type="SUPFAM" id="SSF53335">
    <property type="entry name" value="S-adenosyl-L-methionine-dependent methyltransferases"/>
    <property type="match status" value="1"/>
</dbReference>
<dbReference type="RefSeq" id="WP_137401526.1">
    <property type="nucleotide sequence ID" value="NZ_BMIU01000009.1"/>
</dbReference>
<dbReference type="PANTHER" id="PTHR22807">
    <property type="entry name" value="NOP2 YEAST -RELATED NOL1/NOP2/FMU SUN DOMAIN-CONTAINING"/>
    <property type="match status" value="1"/>
</dbReference>
<feature type="binding site" evidence="6">
    <location>
        <begin position="113"/>
        <end position="119"/>
    </location>
    <ligand>
        <name>S-adenosyl-L-methionine</name>
        <dbReference type="ChEBI" id="CHEBI:59789"/>
    </ligand>
</feature>
<evidence type="ECO:0000256" key="6">
    <source>
        <dbReference type="PROSITE-ProRule" id="PRU01023"/>
    </source>
</evidence>
<name>A0ABQ1V3E6_9BACT</name>
<feature type="binding site" evidence="6">
    <location>
        <position position="137"/>
    </location>
    <ligand>
        <name>S-adenosyl-L-methionine</name>
        <dbReference type="ChEBI" id="CHEBI:59789"/>
    </ligand>
</feature>
<keyword evidence="1" id="KW-0963">Cytoplasm</keyword>
<evidence type="ECO:0000313" key="8">
    <source>
        <dbReference type="EMBL" id="GGF33321.1"/>
    </source>
</evidence>
<proteinExistence type="inferred from homology"/>
<comment type="similarity">
    <text evidence="6">Belongs to the class I-like SAM-binding methyltransferase superfamily. RsmB/NOP family.</text>
</comment>
<dbReference type="InterPro" id="IPR029063">
    <property type="entry name" value="SAM-dependent_MTases_sf"/>
</dbReference>
<dbReference type="Pfam" id="PF13636">
    <property type="entry name" value="Methyltranf_PUA"/>
    <property type="match status" value="1"/>
</dbReference>